<evidence type="ECO:0000313" key="1">
    <source>
        <dbReference type="Proteomes" id="UP000887579"/>
    </source>
</evidence>
<name>A0AC34FDR6_9BILA</name>
<proteinExistence type="predicted"/>
<reference evidence="2" key="1">
    <citation type="submission" date="2022-11" db="UniProtKB">
        <authorList>
            <consortium name="WormBaseParasite"/>
        </authorList>
    </citation>
    <scope>IDENTIFICATION</scope>
</reference>
<accession>A0AC34FDR6</accession>
<organism evidence="1 2">
    <name type="scientific">Panagrolaimus sp. ES5</name>
    <dbReference type="NCBI Taxonomy" id="591445"/>
    <lineage>
        <taxon>Eukaryota</taxon>
        <taxon>Metazoa</taxon>
        <taxon>Ecdysozoa</taxon>
        <taxon>Nematoda</taxon>
        <taxon>Chromadorea</taxon>
        <taxon>Rhabditida</taxon>
        <taxon>Tylenchina</taxon>
        <taxon>Panagrolaimomorpha</taxon>
        <taxon>Panagrolaimoidea</taxon>
        <taxon>Panagrolaimidae</taxon>
        <taxon>Panagrolaimus</taxon>
    </lineage>
</organism>
<sequence>MPCLSDAVLEQYSNDTALALIKLGFQCCDTACNQFDIVRISCCDDTECYRRCKGKPEPAPAPSEGKAATFRRLRQVNRDAALAYANAETFQNFKIF</sequence>
<evidence type="ECO:0000313" key="2">
    <source>
        <dbReference type="WBParaSite" id="ES5_v2.g15393.t1"/>
    </source>
</evidence>
<dbReference type="Proteomes" id="UP000887579">
    <property type="component" value="Unplaced"/>
</dbReference>
<protein>
    <submittedName>
        <fullName evidence="2">Uncharacterized protein</fullName>
    </submittedName>
</protein>
<dbReference type="WBParaSite" id="ES5_v2.g15393.t1">
    <property type="protein sequence ID" value="ES5_v2.g15393.t1"/>
    <property type="gene ID" value="ES5_v2.g15393"/>
</dbReference>